<evidence type="ECO:0000256" key="1">
    <source>
        <dbReference type="SAM" id="MobiDB-lite"/>
    </source>
</evidence>
<protein>
    <submittedName>
        <fullName evidence="2">Uncharacterized protein</fullName>
    </submittedName>
</protein>
<organism evidence="2 3">
    <name type="scientific">Plakobranchus ocellatus</name>
    <dbReference type="NCBI Taxonomy" id="259542"/>
    <lineage>
        <taxon>Eukaryota</taxon>
        <taxon>Metazoa</taxon>
        <taxon>Spiralia</taxon>
        <taxon>Lophotrochozoa</taxon>
        <taxon>Mollusca</taxon>
        <taxon>Gastropoda</taxon>
        <taxon>Heterobranchia</taxon>
        <taxon>Euthyneura</taxon>
        <taxon>Panpulmonata</taxon>
        <taxon>Sacoglossa</taxon>
        <taxon>Placobranchoidea</taxon>
        <taxon>Plakobranchidae</taxon>
        <taxon>Plakobranchus</taxon>
    </lineage>
</organism>
<sequence length="175" mass="19134">MSDTHPPYMFNTFKGSEIGVRQDGSDGGSDIAGSKLSGFPSIKGREGGQARVAPPAHIPTIINLSMETYFLRSVLTKIWPHIALTNSCASVRPSLNMATHRSNQQFCQSQAFTQYGHKSLSPTVLPASGLHSIWPHIALTKSSVSVRPSFSMATHRSNQQFCKRQAFTQYGHTSL</sequence>
<evidence type="ECO:0000313" key="3">
    <source>
        <dbReference type="Proteomes" id="UP000735302"/>
    </source>
</evidence>
<dbReference type="Proteomes" id="UP000735302">
    <property type="component" value="Unassembled WGS sequence"/>
</dbReference>
<dbReference type="EMBL" id="BLXT01008234">
    <property type="protein sequence ID" value="GFO46937.1"/>
    <property type="molecule type" value="Genomic_DNA"/>
</dbReference>
<accession>A0AAV4DRJ9</accession>
<feature type="region of interest" description="Disordered" evidence="1">
    <location>
        <begin position="19"/>
        <end position="51"/>
    </location>
</feature>
<gene>
    <name evidence="2" type="ORF">PoB_007344200</name>
</gene>
<name>A0AAV4DRJ9_9GAST</name>
<proteinExistence type="predicted"/>
<comment type="caution">
    <text evidence="2">The sequence shown here is derived from an EMBL/GenBank/DDBJ whole genome shotgun (WGS) entry which is preliminary data.</text>
</comment>
<keyword evidence="3" id="KW-1185">Reference proteome</keyword>
<reference evidence="2 3" key="1">
    <citation type="journal article" date="2021" name="Elife">
        <title>Chloroplast acquisition without the gene transfer in kleptoplastic sea slugs, Plakobranchus ocellatus.</title>
        <authorList>
            <person name="Maeda T."/>
            <person name="Takahashi S."/>
            <person name="Yoshida T."/>
            <person name="Shimamura S."/>
            <person name="Takaki Y."/>
            <person name="Nagai Y."/>
            <person name="Toyoda A."/>
            <person name="Suzuki Y."/>
            <person name="Arimoto A."/>
            <person name="Ishii H."/>
            <person name="Satoh N."/>
            <person name="Nishiyama T."/>
            <person name="Hasebe M."/>
            <person name="Maruyama T."/>
            <person name="Minagawa J."/>
            <person name="Obokata J."/>
            <person name="Shigenobu S."/>
        </authorList>
    </citation>
    <scope>NUCLEOTIDE SEQUENCE [LARGE SCALE GENOMIC DNA]</scope>
</reference>
<evidence type="ECO:0000313" key="2">
    <source>
        <dbReference type="EMBL" id="GFO46937.1"/>
    </source>
</evidence>
<dbReference type="AlphaFoldDB" id="A0AAV4DRJ9"/>